<evidence type="ECO:0008006" key="16">
    <source>
        <dbReference type="Google" id="ProtNLM"/>
    </source>
</evidence>
<dbReference type="FunFam" id="1.20.1560.10:FF:000014">
    <property type="entry name" value="Multidrug resistance-associated protein member 4"/>
    <property type="match status" value="1"/>
</dbReference>
<dbReference type="PROSITE" id="PS50893">
    <property type="entry name" value="ABC_TRANSPORTER_2"/>
    <property type="match status" value="2"/>
</dbReference>
<evidence type="ECO:0000313" key="14">
    <source>
        <dbReference type="EMBL" id="CAD6185430.1"/>
    </source>
</evidence>
<dbReference type="PANTHER" id="PTHR24223:SF456">
    <property type="entry name" value="MULTIDRUG RESISTANCE-ASSOCIATED PROTEIN LETHAL(2)03659"/>
    <property type="match status" value="1"/>
</dbReference>
<feature type="transmembrane region" description="Helical" evidence="11">
    <location>
        <begin position="257"/>
        <end position="278"/>
    </location>
</feature>
<dbReference type="SUPFAM" id="SSF90123">
    <property type="entry name" value="ABC transporter transmembrane region"/>
    <property type="match status" value="2"/>
</dbReference>
<dbReference type="FunFam" id="1.20.1560.10:FF:000026">
    <property type="entry name" value="Multidrug resistance-associated protein lethal(2)03659"/>
    <property type="match status" value="1"/>
</dbReference>
<dbReference type="InterPro" id="IPR027417">
    <property type="entry name" value="P-loop_NTPase"/>
</dbReference>
<evidence type="ECO:0000256" key="11">
    <source>
        <dbReference type="SAM" id="Phobius"/>
    </source>
</evidence>
<feature type="transmembrane region" description="Helical" evidence="11">
    <location>
        <begin position="785"/>
        <end position="806"/>
    </location>
</feature>
<dbReference type="GO" id="GO:0016887">
    <property type="term" value="F:ATP hydrolysis activity"/>
    <property type="evidence" value="ECO:0007669"/>
    <property type="project" value="InterPro"/>
</dbReference>
<evidence type="ECO:0000256" key="1">
    <source>
        <dbReference type="ARBA" id="ARBA00004141"/>
    </source>
</evidence>
<dbReference type="GO" id="GO:0016020">
    <property type="term" value="C:membrane"/>
    <property type="evidence" value="ECO:0007669"/>
    <property type="project" value="UniProtKB-SubCell"/>
</dbReference>
<evidence type="ECO:0000259" key="13">
    <source>
        <dbReference type="PROSITE" id="PS50929"/>
    </source>
</evidence>
<dbReference type="InterPro" id="IPR003439">
    <property type="entry name" value="ABC_transporter-like_ATP-bd"/>
</dbReference>
<dbReference type="PROSITE" id="PS50929">
    <property type="entry name" value="ABC_TM1F"/>
    <property type="match status" value="2"/>
</dbReference>
<keyword evidence="7" id="KW-0067">ATP-binding</keyword>
<feature type="transmembrane region" description="Helical" evidence="11">
    <location>
        <begin position="864"/>
        <end position="881"/>
    </location>
</feature>
<feature type="domain" description="ABC transmembrane type-1" evidence="13">
    <location>
        <begin position="124"/>
        <end position="395"/>
    </location>
</feature>
<feature type="compositionally biased region" description="Basic and acidic residues" evidence="10">
    <location>
        <begin position="722"/>
        <end position="743"/>
    </location>
</feature>
<evidence type="ECO:0000256" key="2">
    <source>
        <dbReference type="ARBA" id="ARBA00009726"/>
    </source>
</evidence>
<dbReference type="InterPro" id="IPR036640">
    <property type="entry name" value="ABC1_TM_sf"/>
</dbReference>
<feature type="region of interest" description="Disordered" evidence="10">
    <location>
        <begin position="719"/>
        <end position="749"/>
    </location>
</feature>
<dbReference type="FunFam" id="3.40.50.300:FF:000973">
    <property type="entry name" value="Multidrug resistance-associated protein 4"/>
    <property type="match status" value="1"/>
</dbReference>
<comment type="subcellular location">
    <subcellularLocation>
        <location evidence="1">Membrane</location>
        <topology evidence="1">Multi-pass membrane protein</topology>
    </subcellularLocation>
</comment>
<dbReference type="InterPro" id="IPR003593">
    <property type="entry name" value="AAA+_ATPase"/>
</dbReference>
<feature type="transmembrane region" description="Helical" evidence="11">
    <location>
        <begin position="343"/>
        <end position="366"/>
    </location>
</feature>
<organism evidence="14 15">
    <name type="scientific">Caenorhabditis auriculariae</name>
    <dbReference type="NCBI Taxonomy" id="2777116"/>
    <lineage>
        <taxon>Eukaryota</taxon>
        <taxon>Metazoa</taxon>
        <taxon>Ecdysozoa</taxon>
        <taxon>Nematoda</taxon>
        <taxon>Chromadorea</taxon>
        <taxon>Rhabditida</taxon>
        <taxon>Rhabditina</taxon>
        <taxon>Rhabditomorpha</taxon>
        <taxon>Rhabditoidea</taxon>
        <taxon>Rhabditidae</taxon>
        <taxon>Peloderinae</taxon>
        <taxon>Caenorhabditis</taxon>
    </lineage>
</organism>
<name>A0A8S1GVL7_9PELO</name>
<evidence type="ECO:0000259" key="12">
    <source>
        <dbReference type="PROSITE" id="PS50893"/>
    </source>
</evidence>
<keyword evidence="5" id="KW-0677">Repeat</keyword>
<keyword evidence="9 11" id="KW-0472">Membrane</keyword>
<feature type="domain" description="ABC transporter" evidence="12">
    <location>
        <begin position="1144"/>
        <end position="1376"/>
    </location>
</feature>
<comment type="caution">
    <text evidence="14">The sequence shown here is derived from an EMBL/GenBank/DDBJ whole genome shotgun (WGS) entry which is preliminary data.</text>
</comment>
<dbReference type="Gene3D" id="1.20.1560.10">
    <property type="entry name" value="ABC transporter type 1, transmembrane domain"/>
    <property type="match status" value="2"/>
</dbReference>
<accession>A0A8S1GVL7</accession>
<dbReference type="GO" id="GO:0005524">
    <property type="term" value="F:ATP binding"/>
    <property type="evidence" value="ECO:0007669"/>
    <property type="project" value="UniProtKB-KW"/>
</dbReference>
<evidence type="ECO:0000256" key="6">
    <source>
        <dbReference type="ARBA" id="ARBA00022741"/>
    </source>
</evidence>
<evidence type="ECO:0000256" key="3">
    <source>
        <dbReference type="ARBA" id="ARBA00022448"/>
    </source>
</evidence>
<reference evidence="14" key="1">
    <citation type="submission" date="2020-10" db="EMBL/GenBank/DDBJ databases">
        <authorList>
            <person name="Kikuchi T."/>
        </authorList>
    </citation>
    <scope>NUCLEOTIDE SEQUENCE</scope>
    <source>
        <strain evidence="14">NKZ352</strain>
    </source>
</reference>
<dbReference type="GO" id="GO:0140359">
    <property type="term" value="F:ABC-type transporter activity"/>
    <property type="evidence" value="ECO:0007669"/>
    <property type="project" value="InterPro"/>
</dbReference>
<keyword evidence="15" id="KW-1185">Reference proteome</keyword>
<dbReference type="CDD" id="cd03244">
    <property type="entry name" value="ABCC_MRP_domain2"/>
    <property type="match status" value="1"/>
</dbReference>
<feature type="transmembrane region" description="Helical" evidence="11">
    <location>
        <begin position="1075"/>
        <end position="1093"/>
    </location>
</feature>
<dbReference type="InterPro" id="IPR017871">
    <property type="entry name" value="ABC_transporter-like_CS"/>
</dbReference>
<dbReference type="EMBL" id="CAJGYM010000002">
    <property type="protein sequence ID" value="CAD6185430.1"/>
    <property type="molecule type" value="Genomic_DNA"/>
</dbReference>
<evidence type="ECO:0000256" key="7">
    <source>
        <dbReference type="ARBA" id="ARBA00022840"/>
    </source>
</evidence>
<evidence type="ECO:0000256" key="4">
    <source>
        <dbReference type="ARBA" id="ARBA00022692"/>
    </source>
</evidence>
<keyword evidence="3" id="KW-0813">Transport</keyword>
<feature type="transmembrane region" description="Helical" evidence="11">
    <location>
        <begin position="119"/>
        <end position="138"/>
    </location>
</feature>
<feature type="domain" description="ABC transmembrane type-1" evidence="13">
    <location>
        <begin position="864"/>
        <end position="1101"/>
    </location>
</feature>
<dbReference type="PANTHER" id="PTHR24223">
    <property type="entry name" value="ATP-BINDING CASSETTE SUB-FAMILY C"/>
    <property type="match status" value="1"/>
</dbReference>
<evidence type="ECO:0000313" key="15">
    <source>
        <dbReference type="Proteomes" id="UP000835052"/>
    </source>
</evidence>
<evidence type="ECO:0000256" key="8">
    <source>
        <dbReference type="ARBA" id="ARBA00022989"/>
    </source>
</evidence>
<dbReference type="SUPFAM" id="SSF52540">
    <property type="entry name" value="P-loop containing nucleoside triphosphate hydrolases"/>
    <property type="match status" value="2"/>
</dbReference>
<dbReference type="CDD" id="cd18593">
    <property type="entry name" value="ABC_6TM_MRP4_D1_like"/>
    <property type="match status" value="1"/>
</dbReference>
<dbReference type="SMART" id="SM00382">
    <property type="entry name" value="AAA"/>
    <property type="match status" value="2"/>
</dbReference>
<feature type="transmembrane region" description="Helical" evidence="11">
    <location>
        <begin position="959"/>
        <end position="978"/>
    </location>
</feature>
<evidence type="ECO:0000256" key="9">
    <source>
        <dbReference type="ARBA" id="ARBA00023136"/>
    </source>
</evidence>
<evidence type="ECO:0000256" key="10">
    <source>
        <dbReference type="SAM" id="MobiDB-lite"/>
    </source>
</evidence>
<dbReference type="InterPro" id="IPR011527">
    <property type="entry name" value="ABC1_TM_dom"/>
</dbReference>
<evidence type="ECO:0000256" key="5">
    <source>
        <dbReference type="ARBA" id="ARBA00022737"/>
    </source>
</evidence>
<comment type="similarity">
    <text evidence="2">Belongs to the ABC transporter superfamily. ABCC family. Conjugate transporter (TC 3.A.1.208) subfamily.</text>
</comment>
<feature type="transmembrane region" description="Helical" evidence="11">
    <location>
        <begin position="1044"/>
        <end position="1063"/>
    </location>
</feature>
<dbReference type="InterPro" id="IPR050173">
    <property type="entry name" value="ABC_transporter_C-like"/>
</dbReference>
<gene>
    <name evidence="14" type="ORF">CAUJ_LOCUS1349</name>
</gene>
<dbReference type="InterPro" id="IPR030240">
    <property type="entry name" value="ABCC4_TMD1"/>
</dbReference>
<feature type="transmembrane region" description="Helical" evidence="11">
    <location>
        <begin position="932"/>
        <end position="953"/>
    </location>
</feature>
<dbReference type="Proteomes" id="UP000835052">
    <property type="component" value="Unassembled WGS sequence"/>
</dbReference>
<keyword evidence="8 11" id="KW-1133">Transmembrane helix</keyword>
<dbReference type="PROSITE" id="PS00211">
    <property type="entry name" value="ABC_TRANSPORTER_1"/>
    <property type="match status" value="2"/>
</dbReference>
<dbReference type="Pfam" id="PF00005">
    <property type="entry name" value="ABC_tran"/>
    <property type="match status" value="2"/>
</dbReference>
<protein>
    <recommendedName>
        <fullName evidence="16">Multidrug resistance-associated protein lethal(2)03659</fullName>
    </recommendedName>
</protein>
<keyword evidence="4 11" id="KW-0812">Transmembrane</keyword>
<dbReference type="FunFam" id="3.40.50.300:FF:000163">
    <property type="entry name" value="Multidrug resistance-associated protein member 4"/>
    <property type="match status" value="1"/>
</dbReference>
<feature type="transmembrane region" description="Helical" evidence="11">
    <location>
        <begin position="158"/>
        <end position="175"/>
    </location>
</feature>
<dbReference type="Gene3D" id="3.40.50.300">
    <property type="entry name" value="P-loop containing nucleotide triphosphate hydrolases"/>
    <property type="match status" value="2"/>
</dbReference>
<dbReference type="OrthoDB" id="6500128at2759"/>
<proteinExistence type="inferred from homology"/>
<feature type="domain" description="ABC transporter" evidence="12">
    <location>
        <begin position="470"/>
        <end position="696"/>
    </location>
</feature>
<sequence length="1400" mass="157333">MAVDESEKDHLNSIEKEKKLKNGKLELSTITYGDEDDGMKPNLEAKATLPSRLLFCFIVPFFMRAMKGPLEEKDLNRPLPSLQSKTAFQKLNRKWSDYKYMKFDNIFFRAITHTFGKKVAAFGILLFIEELIHIAQPLFMGRLMSYFRTGSTLTEQDAYIAAAGIAVTSLISPLIHHPYFYGLLKIGTECRIATCTMLFNKGLTLSTSALQKTTVGQIINLLSTDVNKLDTAFMFVHYIWLSPLLVFFYGYALWMEIGVSSLAGFACLMVIMCVQYHFSKQMGLCRKEIAKRADKRIGIMNEILVGIRVIKMYTWEDAFSKIVANLRGFEMKKVRDNAIAQSMVMGLFYASGKLIILCAVLCYVYLGNDLTAERVFVAFALYNSCRLPFSLFLPFGLQLLFEMRVTARRVQDFLLLEEFSQQNATAITPGKDLDSSFSSDIKETLLSVSEKSTDAVCEINKSKNSFNAEVVLQSFTTTWSADETSADATAIKGASLSARCGDLVAVIGQVGAGKSSLLSSILGEARPVSGSLKVSGRVAYCSQEAWIFAGTIRENILFGREYEENKYREIVSLCVLLPDFQQFPNGDKAQVGDRGSTLSGGQRARVSLARALYSDADIYLLDDPLSAVDASVGRLIFEKCISEYLKKKIVILVTHQIQFLENLDKVSLMENGEVVETGKLADLREKHSHLFAEMIKEEIAVATAGDQLVNRVPSYSRRISHDRRVSDSSHTECSTPHEIDSPKGESSFHLPTKDVEEVEEPEKQEESRSQGSVPLSVYFTYVKSMFTHGFMAIPLLIFVLLVQVLFNVVDWWLNRWTTAYENYVVQKNSSFENASVTKPDQYKEKYTVFGNVIEISLDDYKNSFIVLTLIMVACAVLRCMWFRMTQITASRNLHKWMFDAVVNTHMSFFDNNPIGRILNRFSKDVGTMDDSLSFVFFEFFMGTLNFLGVIFVICALNPFVLLSTSPLLIIFFLIRSVYVSTSRELKRLEATTRSPLYSHISATMNGLMTVRAFGRQDEMQRLFNQAQDKNTAAFGLTLVTARWFALYIDVLVSAFIAGVAFISVHRYGVLSSGEVALMLVYAVQLTGFFSWIMRQSAELQNGMVSVERIADYADLPSEHASDRKSMFEEKEKALGTSWPSGGRIQFNNVNVFYESEQVLKNVSFDIPSKHKVGIAGRTGAGKSTLLRVLFGLKPADNGTIVIDGIDVRDISLKYRRQNMAIIPQEPVLFIGTLRRNLDPFDEYSDDVLWDALEQVELKEVVKDLSGGLLASMQEGGVNFSVGQRQLVCLARALIHHAKILVIDEATANVDARTDSLIQQTIRTQFAECTVLTIAHRLNTIMECDEVMVFEKGEMIEFDSPKVLMENSDSALWQLAKKTGRENALLLRKLAQELHSGEKKT</sequence>
<dbReference type="CDD" id="cd03250">
    <property type="entry name" value="ABCC_MRP_domain1"/>
    <property type="match status" value="1"/>
</dbReference>
<keyword evidence="6" id="KW-0547">Nucleotide-binding</keyword>
<feature type="transmembrane region" description="Helical" evidence="11">
    <location>
        <begin position="378"/>
        <end position="401"/>
    </location>
</feature>
<feature type="transmembrane region" description="Helical" evidence="11">
    <location>
        <begin position="232"/>
        <end position="251"/>
    </location>
</feature>
<dbReference type="Pfam" id="PF00664">
    <property type="entry name" value="ABC_membrane"/>
    <property type="match status" value="2"/>
</dbReference>